<sequence>MALPVVREVGNLERYSLARGNAGVYFNVLVGPRLKLQHATLQLPQDTAQWVDLLKGPLAHLIKQHTALSVVFGGPFSAKPVFLRLPSIDIASVVRVTEIGEAQQVTQVLEQEHARPFDVTDQTLPLWRLIVARVKSDDSFYLIYNFHHSIGDGRSGMVFTEQLLERLNVQAAESPSSSDASTSTLVTSPEGPLPLTLEERVSCKPSIGLLLKEASVSLLLPASLKKALQRKHWVGDFAATLDAPHESQVGIFHLDRAETSQIVKAAKAHNNTVQAILFAASVFAVKAVFLSSTKAAAGNTNNSNKEKDSKSTVATTTKDAISFSTPVALRPLISPPIAPEDQGCFPSEFVTNNIQIGLGTMFWDLAQTYRQRLVRKTQTPKGINHLLQHVGLLAYLPNKPNGWEDYIKSLVKKEHGGRQSTLMISNLGRAWDQDPATTAAAFQVLDSAFSQSAFTPGPAITLGASTANGVLSITATWQKATFSNRDRPERYLKEFRRILLEATATLPERKEYRFQEALLPVATEKK</sequence>
<dbReference type="EMBL" id="JAIFTL010000119">
    <property type="protein sequence ID" value="KAG9323016.1"/>
    <property type="molecule type" value="Genomic_DNA"/>
</dbReference>
<protein>
    <recommendedName>
        <fullName evidence="3">Alcohol acetyltransferase</fullName>
    </recommendedName>
</protein>
<organism evidence="1 2">
    <name type="scientific">Mortierella alpina</name>
    <name type="common">Oleaginous fungus</name>
    <name type="synonym">Mortierella renispora</name>
    <dbReference type="NCBI Taxonomy" id="64518"/>
    <lineage>
        <taxon>Eukaryota</taxon>
        <taxon>Fungi</taxon>
        <taxon>Fungi incertae sedis</taxon>
        <taxon>Mucoromycota</taxon>
        <taxon>Mortierellomycotina</taxon>
        <taxon>Mortierellomycetes</taxon>
        <taxon>Mortierellales</taxon>
        <taxon>Mortierellaceae</taxon>
        <taxon>Mortierella</taxon>
    </lineage>
</organism>
<dbReference type="Gene3D" id="3.30.559.10">
    <property type="entry name" value="Chloramphenicol acetyltransferase-like domain"/>
    <property type="match status" value="1"/>
</dbReference>
<dbReference type="Pfam" id="PF07247">
    <property type="entry name" value="AATase"/>
    <property type="match status" value="1"/>
</dbReference>
<proteinExistence type="predicted"/>
<comment type="caution">
    <text evidence="1">The sequence shown here is derived from an EMBL/GenBank/DDBJ whole genome shotgun (WGS) entry which is preliminary data.</text>
</comment>
<dbReference type="Proteomes" id="UP000717515">
    <property type="component" value="Unassembled WGS sequence"/>
</dbReference>
<evidence type="ECO:0008006" key="3">
    <source>
        <dbReference type="Google" id="ProtNLM"/>
    </source>
</evidence>
<reference evidence="1" key="1">
    <citation type="submission" date="2021-07" db="EMBL/GenBank/DDBJ databases">
        <title>Draft genome of Mortierella alpina, strain LL118, isolated from an aspen leaf litter sample.</title>
        <authorList>
            <person name="Yang S."/>
            <person name="Vinatzer B.A."/>
        </authorList>
    </citation>
    <scope>NUCLEOTIDE SEQUENCE</scope>
    <source>
        <strain evidence="1">LL118</strain>
    </source>
</reference>
<gene>
    <name evidence="1" type="ORF">KVV02_008084</name>
</gene>
<dbReference type="PANTHER" id="PTHR28037:SF1">
    <property type="entry name" value="ALCOHOL O-ACETYLTRANSFERASE 1-RELATED"/>
    <property type="match status" value="1"/>
</dbReference>
<evidence type="ECO:0000313" key="2">
    <source>
        <dbReference type="Proteomes" id="UP000717515"/>
    </source>
</evidence>
<dbReference type="InterPro" id="IPR023213">
    <property type="entry name" value="CAT-like_dom_sf"/>
</dbReference>
<accession>A0A9P8CY33</accession>
<dbReference type="InterPro" id="IPR052058">
    <property type="entry name" value="Alcohol_O-acetyltransferase"/>
</dbReference>
<dbReference type="AlphaFoldDB" id="A0A9P8CY33"/>
<dbReference type="Gene3D" id="3.30.559.30">
    <property type="entry name" value="Nonribosomal peptide synthetase, condensation domain"/>
    <property type="match status" value="1"/>
</dbReference>
<evidence type="ECO:0000313" key="1">
    <source>
        <dbReference type="EMBL" id="KAG9323016.1"/>
    </source>
</evidence>
<dbReference type="SUPFAM" id="SSF52777">
    <property type="entry name" value="CoA-dependent acyltransferases"/>
    <property type="match status" value="2"/>
</dbReference>
<dbReference type="InterPro" id="IPR010828">
    <property type="entry name" value="Atf2/Sli1-like"/>
</dbReference>
<dbReference type="PANTHER" id="PTHR28037">
    <property type="entry name" value="ALCOHOL O-ACETYLTRANSFERASE 1-RELATED"/>
    <property type="match status" value="1"/>
</dbReference>
<name>A0A9P8CY33_MORAP</name>